<evidence type="ECO:0000256" key="1">
    <source>
        <dbReference type="ARBA" id="ARBA00022679"/>
    </source>
</evidence>
<dbReference type="SUPFAM" id="SSF56235">
    <property type="entry name" value="N-terminal nucleophile aminohydrolases (Ntn hydrolases)"/>
    <property type="match status" value="1"/>
</dbReference>
<feature type="domain" description="Glutamine amidotransferase type-2" evidence="5">
    <location>
        <begin position="14"/>
        <end position="377"/>
    </location>
</feature>
<dbReference type="Pfam" id="PF00310">
    <property type="entry name" value="GATase_2"/>
    <property type="match status" value="1"/>
</dbReference>
<name>A0A8A0RIZ7_9FIRM</name>
<dbReference type="GO" id="GO:0004355">
    <property type="term" value="F:glutamate synthase (NADPH) activity"/>
    <property type="evidence" value="ECO:0007669"/>
    <property type="project" value="UniProtKB-EC"/>
</dbReference>
<keyword evidence="6" id="KW-0560">Oxidoreductase</keyword>
<dbReference type="AlphaFoldDB" id="A0A8A0RIZ7"/>
<evidence type="ECO:0000259" key="5">
    <source>
        <dbReference type="PROSITE" id="PS51278"/>
    </source>
</evidence>
<evidence type="ECO:0000313" key="7">
    <source>
        <dbReference type="Proteomes" id="UP000662904"/>
    </source>
</evidence>
<sequence length="377" mass="42578">MLKKEGQIRIPAGCAISGIMDKKGKRFSGEMIIDSISVMHERSNGLGGGFAAYGIYPDHKDSFAFHLFYDSKVAQRETEELLKKYYDIELVEAIPTRKVSAIKDSPIIMRYFAKPKIDELYQSGFNEDDFTVKFVFKVNNGIDGAFVVSSGKNMGVFKAVGYPEDIGEFYKLENIYGYIWTAHGRFPTNTPGWWGGAHPFNLLGYSVVHNGELSSYGSNREYLRQNGYECSLQTDTEVVAYLFDLYYRKHKLPIEIVCKILAPPMWDEINRMPREQKRLYKSLRAVYGLGLMNGPFSVIISTGTGLIALNDRIKLRPLVVAEKGDMIFIASEESAIRAVCENPQKVWHPRGGEPVIGLLGKTVSTYIEHNYIREVTA</sequence>
<keyword evidence="7" id="KW-1185">Reference proteome</keyword>
<keyword evidence="2" id="KW-0315">Glutamine amidotransferase</keyword>
<dbReference type="KEGG" id="kme:H0A61_00743"/>
<dbReference type="Proteomes" id="UP000662904">
    <property type="component" value="Chromosome"/>
</dbReference>
<feature type="transmembrane region" description="Helical" evidence="4">
    <location>
        <begin position="286"/>
        <end position="309"/>
    </location>
</feature>
<keyword evidence="4" id="KW-0812">Transmembrane</keyword>
<accession>A0A8A0RIZ7</accession>
<evidence type="ECO:0000256" key="4">
    <source>
        <dbReference type="SAM" id="Phobius"/>
    </source>
</evidence>
<feature type="active site" description="For GATase activity" evidence="3">
    <location>
        <position position="14"/>
    </location>
</feature>
<protein>
    <submittedName>
        <fullName evidence="6">Glutamate synthase [NADPH] large chain</fullName>
        <ecNumber evidence="6">1.4.1.13</ecNumber>
    </submittedName>
</protein>
<evidence type="ECO:0000313" key="6">
    <source>
        <dbReference type="EMBL" id="QSQ08421.1"/>
    </source>
</evidence>
<gene>
    <name evidence="6" type="primary">gltA_2</name>
    <name evidence="6" type="ORF">H0A61_00743</name>
</gene>
<dbReference type="GO" id="GO:0016740">
    <property type="term" value="F:transferase activity"/>
    <property type="evidence" value="ECO:0007669"/>
    <property type="project" value="UniProtKB-KW"/>
</dbReference>
<dbReference type="InterPro" id="IPR017932">
    <property type="entry name" value="GATase_2_dom"/>
</dbReference>
<reference evidence="6" key="1">
    <citation type="submission" date="2020-07" db="EMBL/GenBank/DDBJ databases">
        <title>Koleobacter methoxysyntrophicus gen. nov., sp. nov., a novel anaerobic bacterium isolated from deep subsurface oil field and proposal of Koleobacterales ord. nov. in the phylum Firmicutes.</title>
        <authorList>
            <person name="Sakamoto S."/>
            <person name="Tamaki H."/>
        </authorList>
    </citation>
    <scope>NUCLEOTIDE SEQUENCE</scope>
    <source>
        <strain evidence="6">NRmbB1</strain>
    </source>
</reference>
<organism evidence="6 7">
    <name type="scientific">Koleobacter methoxysyntrophicus</name>
    <dbReference type="NCBI Taxonomy" id="2751313"/>
    <lineage>
        <taxon>Bacteria</taxon>
        <taxon>Bacillati</taxon>
        <taxon>Bacillota</taxon>
        <taxon>Clostridia</taxon>
        <taxon>Koleobacterales</taxon>
        <taxon>Koleobacteraceae</taxon>
        <taxon>Koleobacter</taxon>
    </lineage>
</organism>
<dbReference type="RefSeq" id="WP_206708635.1">
    <property type="nucleotide sequence ID" value="NZ_CP059066.1"/>
</dbReference>
<proteinExistence type="predicted"/>
<keyword evidence="1" id="KW-0808">Transferase</keyword>
<dbReference type="PIRSF" id="PIRSF018774">
    <property type="entry name" value="GOGAT_lg_dom1"/>
    <property type="match status" value="1"/>
</dbReference>
<dbReference type="CDD" id="cd01907">
    <property type="entry name" value="GlxB"/>
    <property type="match status" value="1"/>
</dbReference>
<keyword evidence="4" id="KW-1133">Transmembrane helix</keyword>
<evidence type="ECO:0000256" key="2">
    <source>
        <dbReference type="ARBA" id="ARBA00022962"/>
    </source>
</evidence>
<keyword evidence="4" id="KW-0472">Membrane</keyword>
<dbReference type="PANTHER" id="PTHR11907">
    <property type="entry name" value="AMIDOPHOSPHORIBOSYLTRANSFERASE"/>
    <property type="match status" value="1"/>
</dbReference>
<dbReference type="EMBL" id="CP059066">
    <property type="protein sequence ID" value="QSQ08421.1"/>
    <property type="molecule type" value="Genomic_DNA"/>
</dbReference>
<dbReference type="EC" id="1.4.1.13" evidence="6"/>
<dbReference type="PROSITE" id="PS51278">
    <property type="entry name" value="GATASE_TYPE_2"/>
    <property type="match status" value="1"/>
</dbReference>
<evidence type="ECO:0000256" key="3">
    <source>
        <dbReference type="PIRSR" id="PIRSR018774-1"/>
    </source>
</evidence>
<dbReference type="InterPro" id="IPR029055">
    <property type="entry name" value="Ntn_hydrolases_N"/>
</dbReference>
<dbReference type="InterPro" id="IPR012375">
    <property type="entry name" value="Glu_synth_lsu_1"/>
</dbReference>
<dbReference type="Gene3D" id="3.60.20.10">
    <property type="entry name" value="Glutamine Phosphoribosylpyrophosphate, subunit 1, domain 1"/>
    <property type="match status" value="1"/>
</dbReference>